<name>A0ABT5F098_9BACT</name>
<keyword evidence="2" id="KW-1185">Reference proteome</keyword>
<organism evidence="1 2">
    <name type="scientific">Polyangium mundeleinium</name>
    <dbReference type="NCBI Taxonomy" id="2995306"/>
    <lineage>
        <taxon>Bacteria</taxon>
        <taxon>Pseudomonadati</taxon>
        <taxon>Myxococcota</taxon>
        <taxon>Polyangia</taxon>
        <taxon>Polyangiales</taxon>
        <taxon>Polyangiaceae</taxon>
        <taxon>Polyangium</taxon>
    </lineage>
</organism>
<evidence type="ECO:0000313" key="1">
    <source>
        <dbReference type="EMBL" id="MDC0747508.1"/>
    </source>
</evidence>
<evidence type="ECO:0008006" key="3">
    <source>
        <dbReference type="Google" id="ProtNLM"/>
    </source>
</evidence>
<proteinExistence type="predicted"/>
<dbReference type="Proteomes" id="UP001221411">
    <property type="component" value="Unassembled WGS sequence"/>
</dbReference>
<sequence>MSAMQGDRRFIRGISFAMLVAALIPSDYVVAQTQETKERNEERAGWLLGVMKYLQDKAIESAVQKQISSFEPVIRKDLFEKDNQGVLVDVRIFVNAEGSKVLNSVSYLGAGKDIDSVLINALWTPQLKAASPDGLLFDWESSALLWFTRDGDAISRKEVTRPSYKATVERALDPLGGDWESFEPDDRFRISCKKTTCEWTEKRGSALATRTSTLSREGDDFKLTRANDEATLAFLGFQPSLRAEILKQSPESSFILLRRDGNNLSARWFGITARKDDKAKLKELIQPSKAKPAKYTFKRAP</sequence>
<protein>
    <recommendedName>
        <fullName evidence="3">TonB C-terminal domain-containing protein</fullName>
    </recommendedName>
</protein>
<comment type="caution">
    <text evidence="1">The sequence shown here is derived from an EMBL/GenBank/DDBJ whole genome shotgun (WGS) entry which is preliminary data.</text>
</comment>
<reference evidence="1 2" key="1">
    <citation type="submission" date="2022-11" db="EMBL/GenBank/DDBJ databases">
        <title>Minimal conservation of predation-associated metabolite biosynthetic gene clusters underscores biosynthetic potential of Myxococcota including descriptions for ten novel species: Archangium lansinium sp. nov., Myxococcus landrumus sp. nov., Nannocystis bai.</title>
        <authorList>
            <person name="Ahearne A."/>
            <person name="Stevens C."/>
            <person name="Dowd S."/>
        </authorList>
    </citation>
    <scope>NUCLEOTIDE SEQUENCE [LARGE SCALE GENOMIC DNA]</scope>
    <source>
        <strain evidence="1 2">RJM3</strain>
    </source>
</reference>
<evidence type="ECO:0000313" key="2">
    <source>
        <dbReference type="Proteomes" id="UP001221411"/>
    </source>
</evidence>
<dbReference type="EMBL" id="JAQNDO010000001">
    <property type="protein sequence ID" value="MDC0747508.1"/>
    <property type="molecule type" value="Genomic_DNA"/>
</dbReference>
<gene>
    <name evidence="1" type="ORF">POL67_39620</name>
</gene>
<dbReference type="RefSeq" id="WP_271925998.1">
    <property type="nucleotide sequence ID" value="NZ_JAQNDO010000001.1"/>
</dbReference>
<accession>A0ABT5F098</accession>